<protein>
    <submittedName>
        <fullName evidence="1">Uncharacterized protein</fullName>
    </submittedName>
</protein>
<proteinExistence type="predicted"/>
<organism evidence="1 2">
    <name type="scientific">Sphingobium scionense</name>
    <dbReference type="NCBI Taxonomy" id="1404341"/>
    <lineage>
        <taxon>Bacteria</taxon>
        <taxon>Pseudomonadati</taxon>
        <taxon>Pseudomonadota</taxon>
        <taxon>Alphaproteobacteria</taxon>
        <taxon>Sphingomonadales</taxon>
        <taxon>Sphingomonadaceae</taxon>
        <taxon>Sphingobium</taxon>
    </lineage>
</organism>
<keyword evidence="2" id="KW-1185">Reference proteome</keyword>
<dbReference type="RefSeq" id="WP_246428248.1">
    <property type="nucleotide sequence ID" value="NZ_JACIEU010000011.1"/>
</dbReference>
<name>A0A7W6LRD7_9SPHN</name>
<accession>A0A7W6LRD7</accession>
<evidence type="ECO:0000313" key="1">
    <source>
        <dbReference type="EMBL" id="MBB4149094.1"/>
    </source>
</evidence>
<gene>
    <name evidence="1" type="ORF">GGQ90_002883</name>
</gene>
<dbReference type="AlphaFoldDB" id="A0A7W6LRD7"/>
<sequence>MMGAASEILPPIDSAPLEPFAIPILLDEEGYAWIPHGFRAGLFMWMHVGEGAAIGWAPIPELDKALVTIWGGNPFAPTDEAIAFVVSRRGLRGIIDMLTSIERQMEPHP</sequence>
<evidence type="ECO:0000313" key="2">
    <source>
        <dbReference type="Proteomes" id="UP000590524"/>
    </source>
</evidence>
<reference evidence="1 2" key="1">
    <citation type="submission" date="2020-08" db="EMBL/GenBank/DDBJ databases">
        <title>Genomic Encyclopedia of Type Strains, Phase IV (KMG-IV): sequencing the most valuable type-strain genomes for metagenomic binning, comparative biology and taxonomic classification.</title>
        <authorList>
            <person name="Goeker M."/>
        </authorList>
    </citation>
    <scope>NUCLEOTIDE SEQUENCE [LARGE SCALE GENOMIC DNA]</scope>
    <source>
        <strain evidence="1 2">DSM 19371</strain>
    </source>
</reference>
<dbReference type="Proteomes" id="UP000590524">
    <property type="component" value="Unassembled WGS sequence"/>
</dbReference>
<comment type="caution">
    <text evidence="1">The sequence shown here is derived from an EMBL/GenBank/DDBJ whole genome shotgun (WGS) entry which is preliminary data.</text>
</comment>
<dbReference type="EMBL" id="JACIEU010000011">
    <property type="protein sequence ID" value="MBB4149094.1"/>
    <property type="molecule type" value="Genomic_DNA"/>
</dbReference>